<sequence>MTIVSFLLRRRRELVLCAATVALHYLTIDWLAARIGTPEAPQAQVPMRVSAQLRPALPARVAAVQQQALVPAPAPASPPASAPPRRAAATRTPAPSEAAPEQLAEPIPEPLPETITEPVPAAVAAAVPPDPVAPPAQGGAAPQQPEVQSTAGPAPVAATAAAEPMAGRRFRVNLPPAAAFELEVRRTDADGTQWSGSANMRWQTDGSRYKVGLEVGVSMLVARIGLLELASEGTIDDAGIAPVKMTEKRRSRSMTATHFDHEGKRITFSASTAAVPMAAGAQDKATVPFQLAAIGRGDVNQFGSDIDIQVGEDREATVYRFVLVGEEELETKMGRLVTWRLARPPRPGSYNARLDIWLAPGLDWYPVQIRNTERSGAVTTQTVTKILRPAS</sequence>
<accession>A0A4P8HXB8</accession>
<dbReference type="Proteomes" id="UP000584325">
    <property type="component" value="Unassembled WGS sequence"/>
</dbReference>
<gene>
    <name evidence="3" type="ORF">FCL38_23600</name>
    <name evidence="2" type="ORF">FHS02_003820</name>
</gene>
<proteinExistence type="predicted"/>
<dbReference type="InterPro" id="IPR021457">
    <property type="entry name" value="DUF3108"/>
</dbReference>
<reference evidence="2 5" key="2">
    <citation type="submission" date="2020-08" db="EMBL/GenBank/DDBJ databases">
        <title>Genomic Encyclopedia of Type Strains, Phase III (KMG-III): the genomes of soil and plant-associated and newly described type strains.</title>
        <authorList>
            <person name="Whitman W."/>
        </authorList>
    </citation>
    <scope>NUCLEOTIDE SEQUENCE [LARGE SCALE GENOMIC DNA]</scope>
    <source>
        <strain evidence="2 5">CECT 7753</strain>
    </source>
</reference>
<dbReference type="OrthoDB" id="8526020at2"/>
<organism evidence="2 5">
    <name type="scientific">Pseudoduganella umbonata</name>
    <dbReference type="NCBI Taxonomy" id="864828"/>
    <lineage>
        <taxon>Bacteria</taxon>
        <taxon>Pseudomonadati</taxon>
        <taxon>Pseudomonadota</taxon>
        <taxon>Betaproteobacteria</taxon>
        <taxon>Burkholderiales</taxon>
        <taxon>Oxalobacteraceae</taxon>
        <taxon>Telluria group</taxon>
        <taxon>Pseudoduganella</taxon>
    </lineage>
</organism>
<feature type="compositionally biased region" description="Pro residues" evidence="1">
    <location>
        <begin position="72"/>
        <end position="82"/>
    </location>
</feature>
<keyword evidence="4" id="KW-1185">Reference proteome</keyword>
<dbReference type="Pfam" id="PF11306">
    <property type="entry name" value="DUF3108"/>
    <property type="match status" value="1"/>
</dbReference>
<dbReference type="RefSeq" id="WP_137315887.1">
    <property type="nucleotide sequence ID" value="NZ_CP040017.1"/>
</dbReference>
<protein>
    <submittedName>
        <fullName evidence="3">DUF3108 domain-containing protein</fullName>
    </submittedName>
</protein>
<evidence type="ECO:0000313" key="2">
    <source>
        <dbReference type="EMBL" id="MBB3222982.1"/>
    </source>
</evidence>
<dbReference type="EMBL" id="CP040017">
    <property type="protein sequence ID" value="QCP13095.1"/>
    <property type="molecule type" value="Genomic_DNA"/>
</dbReference>
<feature type="compositionally biased region" description="Low complexity" evidence="1">
    <location>
        <begin position="135"/>
        <end position="160"/>
    </location>
</feature>
<dbReference type="EMBL" id="JACHXS010000007">
    <property type="protein sequence ID" value="MBB3222982.1"/>
    <property type="molecule type" value="Genomic_DNA"/>
</dbReference>
<feature type="region of interest" description="Disordered" evidence="1">
    <location>
        <begin position="70"/>
        <end position="102"/>
    </location>
</feature>
<feature type="region of interest" description="Disordered" evidence="1">
    <location>
        <begin position="126"/>
        <end position="160"/>
    </location>
</feature>
<evidence type="ECO:0000256" key="1">
    <source>
        <dbReference type="SAM" id="MobiDB-lite"/>
    </source>
</evidence>
<dbReference type="Proteomes" id="UP000298763">
    <property type="component" value="Chromosome"/>
</dbReference>
<name>A0A4P8HXB8_9BURK</name>
<evidence type="ECO:0000313" key="3">
    <source>
        <dbReference type="EMBL" id="QCP13095.1"/>
    </source>
</evidence>
<reference evidence="3 4" key="1">
    <citation type="submission" date="2019-05" db="EMBL/GenBank/DDBJ databases">
        <title>Draft Genome Sequences of Six Type Strains of the Genus Massilia.</title>
        <authorList>
            <person name="Miess H."/>
            <person name="Frediansyhah A."/>
            <person name="Gross H."/>
        </authorList>
    </citation>
    <scope>NUCLEOTIDE SEQUENCE [LARGE SCALE GENOMIC DNA]</scope>
    <source>
        <strain evidence="3 4">DSMZ 26121</strain>
    </source>
</reference>
<dbReference type="AlphaFoldDB" id="A0A4P8HXB8"/>
<evidence type="ECO:0000313" key="4">
    <source>
        <dbReference type="Proteomes" id="UP000298763"/>
    </source>
</evidence>
<feature type="compositionally biased region" description="Low complexity" evidence="1">
    <location>
        <begin position="83"/>
        <end position="102"/>
    </location>
</feature>
<evidence type="ECO:0000313" key="5">
    <source>
        <dbReference type="Proteomes" id="UP000584325"/>
    </source>
</evidence>